<dbReference type="PRINTS" id="PR00320">
    <property type="entry name" value="GPROTEINBRPT"/>
</dbReference>
<feature type="repeat" description="WD" evidence="6">
    <location>
        <begin position="281"/>
        <end position="300"/>
    </location>
</feature>
<comment type="similarity">
    <text evidence="5">Belongs to the WD repeat cdt2 family.</text>
</comment>
<dbReference type="HOGENOM" id="CLU_501502_0_0_1"/>
<evidence type="ECO:0000313" key="9">
    <source>
        <dbReference type="Proteomes" id="UP000007241"/>
    </source>
</evidence>
<evidence type="ECO:0000256" key="3">
    <source>
        <dbReference type="ARBA" id="ARBA00022737"/>
    </source>
</evidence>
<dbReference type="GO" id="GO:0005634">
    <property type="term" value="C:nucleus"/>
    <property type="evidence" value="ECO:0000318"/>
    <property type="project" value="GO_Central"/>
</dbReference>
<dbReference type="SUPFAM" id="SSF50978">
    <property type="entry name" value="WD40 repeat-like"/>
    <property type="match status" value="1"/>
</dbReference>
<dbReference type="SMART" id="SM00320">
    <property type="entry name" value="WD40"/>
    <property type="match status" value="6"/>
</dbReference>
<protein>
    <submittedName>
        <fullName evidence="8">Uncharacterized protein</fullName>
    </submittedName>
</protein>
<dbReference type="InterPro" id="IPR001680">
    <property type="entry name" value="WD40_rpt"/>
</dbReference>
<feature type="repeat" description="WD" evidence="6">
    <location>
        <begin position="37"/>
        <end position="78"/>
    </location>
</feature>
<dbReference type="EMBL" id="GL882889">
    <property type="protein sequence ID" value="EGF78387.1"/>
    <property type="molecule type" value="Genomic_DNA"/>
</dbReference>
<dbReference type="PANTHER" id="PTHR22852">
    <property type="entry name" value="LETHAL 2 DENTICLELESS PROTEIN RETINOIC ACID-REGULATED NUCLEAR MATRIX-ASSOCIATED PROTEIN"/>
    <property type="match status" value="1"/>
</dbReference>
<dbReference type="OrthoDB" id="2096344at2759"/>
<evidence type="ECO:0000256" key="6">
    <source>
        <dbReference type="PROSITE-ProRule" id="PRU00221"/>
    </source>
</evidence>
<evidence type="ECO:0000256" key="1">
    <source>
        <dbReference type="ARBA" id="ARBA00004906"/>
    </source>
</evidence>
<evidence type="ECO:0000313" key="8">
    <source>
        <dbReference type="EMBL" id="EGF78387.1"/>
    </source>
</evidence>
<proteinExistence type="inferred from homology"/>
<evidence type="ECO:0000256" key="5">
    <source>
        <dbReference type="ARBA" id="ARBA00038344"/>
    </source>
</evidence>
<sequence length="543" mass="58942">MLDNGTSRNKLLAVVGEAGCVSIFNTLKTFERPVSSWFAHDNAIFDCAWSHNDAQLVTAAGDAHLRLWDLETKKSVLSFRGHRGSIKSVSWCPTQPDVIATASRDGIIMVWDRRFNCNTGSTHTSSHEQSSKPVISIPYAHVRPSQLNMLLQSASKSKPTTPKVSPRYTASVTSVTFLTHITHMIASVGAADGLVKFWDLRAAGVSKNWRNAVETSTPPKNCKRSFGFSSLTLNHSGTKLYASCLDNSIHEFSTSRLSTPTKQITYPTYKCASFYIRTCVSPDDSMIMSGSTDGGVYMWNTTKPGNQLPLILKGHKAETSGIATCSDDMTVRVWRAGLDLTALEENPGAVHLRGFAHLADPIPTSESVDCSTMQLPDLSSSLSSTIDSYASNLSDTAFNIENVDPTPFYDSIFSMPDIPIEHDASMNHETHTAVTSVQTPSKPLLTRQASGPLSLSNGSTPRKKKTPVSKSRASSSTKGVVGKQPVIRRQMGKDDRRGSGGLTSILNYFHTLPDQNRATVSPITTVAESSTDTTIPESSTTRT</sequence>
<dbReference type="RefSeq" id="XP_006681299.1">
    <property type="nucleotide sequence ID" value="XM_006681236.1"/>
</dbReference>
<keyword evidence="4" id="KW-0833">Ubl conjugation pathway</keyword>
<dbReference type="GO" id="GO:0030674">
    <property type="term" value="F:protein-macromolecule adaptor activity"/>
    <property type="evidence" value="ECO:0000318"/>
    <property type="project" value="GO_Central"/>
</dbReference>
<dbReference type="InParanoid" id="F4P9E7"/>
<accession>F4P9E7</accession>
<dbReference type="AlphaFoldDB" id="F4P9E7"/>
<name>F4P9E7_BATDJ</name>
<keyword evidence="3" id="KW-0677">Repeat</keyword>
<dbReference type="InterPro" id="IPR015943">
    <property type="entry name" value="WD40/YVTN_repeat-like_dom_sf"/>
</dbReference>
<gene>
    <name evidence="8" type="ORF">BATDEDRAFT_90887</name>
</gene>
<dbReference type="PANTHER" id="PTHR22852:SF0">
    <property type="entry name" value="DENTICLELESS PROTEIN HOMOLOG"/>
    <property type="match status" value="1"/>
</dbReference>
<comment type="pathway">
    <text evidence="1">Protein modification; protein ubiquitination.</text>
</comment>
<feature type="compositionally biased region" description="Polar residues" evidence="7">
    <location>
        <begin position="468"/>
        <end position="478"/>
    </location>
</feature>
<keyword evidence="9" id="KW-1185">Reference proteome</keyword>
<dbReference type="InterPro" id="IPR036322">
    <property type="entry name" value="WD40_repeat_dom_sf"/>
</dbReference>
<dbReference type="OMA" id="DSRVHTY"/>
<dbReference type="Gene3D" id="2.130.10.10">
    <property type="entry name" value="YVTN repeat-like/Quinoprotein amine dehydrogenase"/>
    <property type="match status" value="2"/>
</dbReference>
<feature type="region of interest" description="Disordered" evidence="7">
    <location>
        <begin position="429"/>
        <end position="499"/>
    </location>
</feature>
<dbReference type="Pfam" id="PF00400">
    <property type="entry name" value="WD40"/>
    <property type="match status" value="4"/>
</dbReference>
<organism evidence="8 9">
    <name type="scientific">Batrachochytrium dendrobatidis (strain JAM81 / FGSC 10211)</name>
    <name type="common">Frog chytrid fungus</name>
    <dbReference type="NCBI Taxonomy" id="684364"/>
    <lineage>
        <taxon>Eukaryota</taxon>
        <taxon>Fungi</taxon>
        <taxon>Fungi incertae sedis</taxon>
        <taxon>Chytridiomycota</taxon>
        <taxon>Chytridiomycota incertae sedis</taxon>
        <taxon>Chytridiomycetes</taxon>
        <taxon>Rhizophydiales</taxon>
        <taxon>Rhizophydiales incertae sedis</taxon>
        <taxon>Batrachochytrium</taxon>
    </lineage>
</organism>
<reference evidence="8 9" key="1">
    <citation type="submission" date="2009-12" db="EMBL/GenBank/DDBJ databases">
        <title>The draft genome of Batrachochytrium dendrobatidis.</title>
        <authorList>
            <consortium name="US DOE Joint Genome Institute (JGI-PGF)"/>
            <person name="Kuo A."/>
            <person name="Salamov A."/>
            <person name="Schmutz J."/>
            <person name="Lucas S."/>
            <person name="Pitluck S."/>
            <person name="Rosenblum E."/>
            <person name="Stajich J."/>
            <person name="Eisen M."/>
            <person name="Grigoriev I.V."/>
        </authorList>
    </citation>
    <scope>NUCLEOTIDE SEQUENCE [LARGE SCALE GENOMIC DNA]</scope>
    <source>
        <strain evidence="9">JAM81 / FGSC 10211</strain>
    </source>
</reference>
<dbReference type="STRING" id="684364.F4P9E7"/>
<dbReference type="Proteomes" id="UP000007241">
    <property type="component" value="Unassembled WGS sequence"/>
</dbReference>
<dbReference type="GeneID" id="18244053"/>
<evidence type="ECO:0000256" key="7">
    <source>
        <dbReference type="SAM" id="MobiDB-lite"/>
    </source>
</evidence>
<dbReference type="FunCoup" id="F4P9E7">
    <property type="interactions" value="185"/>
</dbReference>
<dbReference type="InterPro" id="IPR020472">
    <property type="entry name" value="WD40_PAC1"/>
</dbReference>
<feature type="compositionally biased region" description="Polar residues" evidence="7">
    <location>
        <begin position="432"/>
        <end position="460"/>
    </location>
</feature>
<dbReference type="PROSITE" id="PS00678">
    <property type="entry name" value="WD_REPEATS_1"/>
    <property type="match status" value="1"/>
</dbReference>
<keyword evidence="2 6" id="KW-0853">WD repeat</keyword>
<dbReference type="GO" id="GO:0043161">
    <property type="term" value="P:proteasome-mediated ubiquitin-dependent protein catabolic process"/>
    <property type="evidence" value="ECO:0000318"/>
    <property type="project" value="GO_Central"/>
</dbReference>
<feature type="repeat" description="WD" evidence="6">
    <location>
        <begin position="79"/>
        <end position="112"/>
    </location>
</feature>
<dbReference type="InterPro" id="IPR051865">
    <property type="entry name" value="WD-repeat_CDT2_adapter"/>
</dbReference>
<dbReference type="PROSITE" id="PS50082">
    <property type="entry name" value="WD_REPEATS_2"/>
    <property type="match status" value="3"/>
</dbReference>
<evidence type="ECO:0000256" key="4">
    <source>
        <dbReference type="ARBA" id="ARBA00022786"/>
    </source>
</evidence>
<evidence type="ECO:0000256" key="2">
    <source>
        <dbReference type="ARBA" id="ARBA00022574"/>
    </source>
</evidence>
<dbReference type="PROSITE" id="PS50294">
    <property type="entry name" value="WD_REPEATS_REGION"/>
    <property type="match status" value="2"/>
</dbReference>
<dbReference type="InterPro" id="IPR019775">
    <property type="entry name" value="WD40_repeat_CS"/>
</dbReference>